<organism evidence="2 3">
    <name type="scientific">Elaphomyces granulatus</name>
    <dbReference type="NCBI Taxonomy" id="519963"/>
    <lineage>
        <taxon>Eukaryota</taxon>
        <taxon>Fungi</taxon>
        <taxon>Dikarya</taxon>
        <taxon>Ascomycota</taxon>
        <taxon>Pezizomycotina</taxon>
        <taxon>Eurotiomycetes</taxon>
        <taxon>Eurotiomycetidae</taxon>
        <taxon>Eurotiales</taxon>
        <taxon>Elaphomycetaceae</taxon>
        <taxon>Elaphomyces</taxon>
    </lineage>
</organism>
<proteinExistence type="predicted"/>
<feature type="region of interest" description="Disordered" evidence="1">
    <location>
        <begin position="1"/>
        <end position="123"/>
    </location>
</feature>
<feature type="region of interest" description="Disordered" evidence="1">
    <location>
        <begin position="160"/>
        <end position="210"/>
    </location>
</feature>
<evidence type="ECO:0000313" key="3">
    <source>
        <dbReference type="Proteomes" id="UP000243515"/>
    </source>
</evidence>
<dbReference type="Proteomes" id="UP000243515">
    <property type="component" value="Unassembled WGS sequence"/>
</dbReference>
<protein>
    <submittedName>
        <fullName evidence="2">Uncharacterized protein</fullName>
    </submittedName>
</protein>
<dbReference type="AlphaFoldDB" id="A0A232M2H0"/>
<keyword evidence="3" id="KW-1185">Reference proteome</keyword>
<sequence length="573" mass="62548">MSSSPVEGLGSEAYAEPWPSSQGEMNAMDDPVSPSEPVTLPLPLSTSVIPISTTPLPSLNPKRRTSSGSLGSREPSISRFWSRSSRPLQLPPFENLGISTPALSASGPRTCSGNDFSPSYATDRAPTCVVGKKELARADYPPKLPLTPPAEIDERVAWNPRGDSTIAGSQTSHGTKPESREPPSKSPDDQTSGSDSAAGDDAGMTGGRVRDWQKSGSWLADGIEATLSSLLLSDVRGEAVKIVSHTLPYPRAPDEQVKLPTQTPVFGWMVQTIQNRLQPGLSPYINVVHAVPKQFRLSNLPSSPPSTPGFLLPGDDYFTSTVFSSATPVPDYHDFRGRIQPTQFPSVIVPPHSVHVAVVERYLPPASSQEYTDFFSPNGPSILVDRLLELSPNGGSLLLIYPTKRGARSFHTHYLGPILDPLLRQLVVVNELSADVGKHLGNLASVAHMDDFETMRTNIVRLGETFSTSASRFTLVDAGKGSAFLDRNLWSEWFIQQERSRMKEVLNLYWQNSRRVPKYSPVPSGNRVLNDKEVTSAMLLTDILDGLKKRPYNDGTEPCEGVELGFFIIRRSH</sequence>
<evidence type="ECO:0000313" key="2">
    <source>
        <dbReference type="EMBL" id="OXV10621.1"/>
    </source>
</evidence>
<name>A0A232M2H0_9EURO</name>
<accession>A0A232M2H0</accession>
<feature type="compositionally biased region" description="Polar residues" evidence="1">
    <location>
        <begin position="44"/>
        <end position="57"/>
    </location>
</feature>
<reference evidence="2 3" key="1">
    <citation type="journal article" date="2015" name="Environ. Microbiol.">
        <title>Metagenome sequence of Elaphomyces granulatus from sporocarp tissue reveals Ascomycota ectomycorrhizal fingerprints of genome expansion and a Proteobacteria-rich microbiome.</title>
        <authorList>
            <person name="Quandt C.A."/>
            <person name="Kohler A."/>
            <person name="Hesse C.N."/>
            <person name="Sharpton T.J."/>
            <person name="Martin F."/>
            <person name="Spatafora J.W."/>
        </authorList>
    </citation>
    <scope>NUCLEOTIDE SEQUENCE [LARGE SCALE GENOMIC DNA]</scope>
    <source>
        <strain evidence="2 3">OSC145934</strain>
    </source>
</reference>
<dbReference type="OrthoDB" id="5407894at2759"/>
<gene>
    <name evidence="2" type="ORF">Egran_01618</name>
</gene>
<evidence type="ECO:0000256" key="1">
    <source>
        <dbReference type="SAM" id="MobiDB-lite"/>
    </source>
</evidence>
<comment type="caution">
    <text evidence="2">The sequence shown here is derived from an EMBL/GenBank/DDBJ whole genome shotgun (WGS) entry which is preliminary data.</text>
</comment>
<dbReference type="EMBL" id="NPHW01002848">
    <property type="protein sequence ID" value="OXV10621.1"/>
    <property type="molecule type" value="Genomic_DNA"/>
</dbReference>
<feature type="compositionally biased region" description="Basic and acidic residues" evidence="1">
    <location>
        <begin position="175"/>
        <end position="188"/>
    </location>
</feature>
<feature type="compositionally biased region" description="Low complexity" evidence="1">
    <location>
        <begin position="192"/>
        <end position="203"/>
    </location>
</feature>
<feature type="compositionally biased region" description="Polar residues" evidence="1">
    <location>
        <begin position="97"/>
        <end position="120"/>
    </location>
</feature>